<feature type="region of interest" description="Disordered" evidence="1">
    <location>
        <begin position="16"/>
        <end position="40"/>
    </location>
</feature>
<dbReference type="AlphaFoldDB" id="A0A9D4NNU6"/>
<comment type="caution">
    <text evidence="2">The sequence shown here is derived from an EMBL/GenBank/DDBJ whole genome shotgun (WGS) entry which is preliminary data.</text>
</comment>
<name>A0A9D4NNU6_DREPO</name>
<evidence type="ECO:0000313" key="2">
    <source>
        <dbReference type="EMBL" id="KAH3898193.1"/>
    </source>
</evidence>
<sequence length="52" mass="5422">MKLTVGIAPLTPLAELCPAPTGGSSGPLDPQQISISPQPEILDPPLYTVLFH</sequence>
<accession>A0A9D4NNU6</accession>
<gene>
    <name evidence="2" type="ORF">DPMN_022414</name>
</gene>
<organism evidence="2 3">
    <name type="scientific">Dreissena polymorpha</name>
    <name type="common">Zebra mussel</name>
    <name type="synonym">Mytilus polymorpha</name>
    <dbReference type="NCBI Taxonomy" id="45954"/>
    <lineage>
        <taxon>Eukaryota</taxon>
        <taxon>Metazoa</taxon>
        <taxon>Spiralia</taxon>
        <taxon>Lophotrochozoa</taxon>
        <taxon>Mollusca</taxon>
        <taxon>Bivalvia</taxon>
        <taxon>Autobranchia</taxon>
        <taxon>Heteroconchia</taxon>
        <taxon>Euheterodonta</taxon>
        <taxon>Imparidentia</taxon>
        <taxon>Neoheterodontei</taxon>
        <taxon>Myida</taxon>
        <taxon>Dreissenoidea</taxon>
        <taxon>Dreissenidae</taxon>
        <taxon>Dreissena</taxon>
    </lineage>
</organism>
<reference evidence="2" key="2">
    <citation type="submission" date="2020-11" db="EMBL/GenBank/DDBJ databases">
        <authorList>
            <person name="McCartney M.A."/>
            <person name="Auch B."/>
            <person name="Kono T."/>
            <person name="Mallez S."/>
            <person name="Becker A."/>
            <person name="Gohl D.M."/>
            <person name="Silverstein K.A.T."/>
            <person name="Koren S."/>
            <person name="Bechman K.B."/>
            <person name="Herman A."/>
            <person name="Abrahante J.E."/>
            <person name="Garbe J."/>
        </authorList>
    </citation>
    <scope>NUCLEOTIDE SEQUENCE</scope>
    <source>
        <strain evidence="2">Duluth1</strain>
        <tissue evidence="2">Whole animal</tissue>
    </source>
</reference>
<evidence type="ECO:0000313" key="3">
    <source>
        <dbReference type="Proteomes" id="UP000828390"/>
    </source>
</evidence>
<reference evidence="2" key="1">
    <citation type="journal article" date="2019" name="bioRxiv">
        <title>The Genome of the Zebra Mussel, Dreissena polymorpha: A Resource for Invasive Species Research.</title>
        <authorList>
            <person name="McCartney M.A."/>
            <person name="Auch B."/>
            <person name="Kono T."/>
            <person name="Mallez S."/>
            <person name="Zhang Y."/>
            <person name="Obille A."/>
            <person name="Becker A."/>
            <person name="Abrahante J.E."/>
            <person name="Garbe J."/>
            <person name="Badalamenti J.P."/>
            <person name="Herman A."/>
            <person name="Mangelson H."/>
            <person name="Liachko I."/>
            <person name="Sullivan S."/>
            <person name="Sone E.D."/>
            <person name="Koren S."/>
            <person name="Silverstein K.A.T."/>
            <person name="Beckman K.B."/>
            <person name="Gohl D.M."/>
        </authorList>
    </citation>
    <scope>NUCLEOTIDE SEQUENCE</scope>
    <source>
        <strain evidence="2">Duluth1</strain>
        <tissue evidence="2">Whole animal</tissue>
    </source>
</reference>
<evidence type="ECO:0000256" key="1">
    <source>
        <dbReference type="SAM" id="MobiDB-lite"/>
    </source>
</evidence>
<dbReference type="EMBL" id="JAIWYP010000001">
    <property type="protein sequence ID" value="KAH3898193.1"/>
    <property type="molecule type" value="Genomic_DNA"/>
</dbReference>
<proteinExistence type="predicted"/>
<dbReference type="Proteomes" id="UP000828390">
    <property type="component" value="Unassembled WGS sequence"/>
</dbReference>
<keyword evidence="3" id="KW-1185">Reference proteome</keyword>
<protein>
    <submittedName>
        <fullName evidence="2">Uncharacterized protein</fullName>
    </submittedName>
</protein>